<comment type="caution">
    <text evidence="2">The sequence shown here is derived from an EMBL/GenBank/DDBJ whole genome shotgun (WGS) entry which is preliminary data.</text>
</comment>
<evidence type="ECO:0000313" key="3">
    <source>
        <dbReference type="Proteomes" id="UP001597510"/>
    </source>
</evidence>
<proteinExistence type="predicted"/>
<gene>
    <name evidence="2" type="ORF">ACFSR2_03910</name>
</gene>
<evidence type="ECO:0000313" key="2">
    <source>
        <dbReference type="EMBL" id="MFD2520016.1"/>
    </source>
</evidence>
<name>A0ABW5J208_9BACT</name>
<organism evidence="2 3">
    <name type="scientific">Emticicia soli</name>
    <dbReference type="NCBI Taxonomy" id="2027878"/>
    <lineage>
        <taxon>Bacteria</taxon>
        <taxon>Pseudomonadati</taxon>
        <taxon>Bacteroidota</taxon>
        <taxon>Cytophagia</taxon>
        <taxon>Cytophagales</taxon>
        <taxon>Leadbetterellaceae</taxon>
        <taxon>Emticicia</taxon>
    </lineage>
</organism>
<sequence>MKIKHRWQKITIGIISSILILLIVLTIVGFFFLKPIVSNRIEKGVLKATNRLYHISFSDIRYNPIIGDIVISDAHFVPDTLIYKRLHQVQKAPDDLLSIHVPSVKFTGVSPLAIIFTKILDINSVRIDNPTITVSHKSLPYNKTIDSVERKTPYQLISKFVKSLYINSVLLRNVDLTFENKESAKAKKSTIKNLDIQITNILLDSLADKSTQKVYYADDYTFSIKEINLPDKKQLNDNIFKNIVFSLKNRQLSLSSYHLKPRAGNMTFGKVSGGQDRAEVMFKNILIKEIQPEMLFPDNKLYAQTLSIDSGFVKVFNDKRYLRAKRNKVGEYPHQMLKKLDLKLNIDTVNISNVSVSYAEYDPEAKLTGAISFDRIKGKIFNATNDSLPLLKNPICKAQFHTYFMNRGSLNVYFTFNTPSKKGDFTCEGQLGSFEGTSINNITVALTKVSVQSLQVNKYVFKLKGDDYRVTGSGTLYYENLQATLLKIGEKKDTVQEKPRRFRLFKKRHVPTFLINNLVLKDSNPSKKDNLRVGTIDHTRVPTKSYWGTLWGALSQSLIQCVTGGSKD</sequence>
<protein>
    <recommendedName>
        <fullName evidence="4">DUF748 domain-containing protein</fullName>
    </recommendedName>
</protein>
<dbReference type="RefSeq" id="WP_340235425.1">
    <property type="nucleotide sequence ID" value="NZ_JBBEWC010000004.1"/>
</dbReference>
<reference evidence="3" key="1">
    <citation type="journal article" date="2019" name="Int. J. Syst. Evol. Microbiol.">
        <title>The Global Catalogue of Microorganisms (GCM) 10K type strain sequencing project: providing services to taxonomists for standard genome sequencing and annotation.</title>
        <authorList>
            <consortium name="The Broad Institute Genomics Platform"/>
            <consortium name="The Broad Institute Genome Sequencing Center for Infectious Disease"/>
            <person name="Wu L."/>
            <person name="Ma J."/>
        </authorList>
    </citation>
    <scope>NUCLEOTIDE SEQUENCE [LARGE SCALE GENOMIC DNA]</scope>
    <source>
        <strain evidence="3">KCTC 52344</strain>
    </source>
</reference>
<keyword evidence="1" id="KW-0812">Transmembrane</keyword>
<accession>A0ABW5J208</accession>
<keyword evidence="1" id="KW-0472">Membrane</keyword>
<evidence type="ECO:0008006" key="4">
    <source>
        <dbReference type="Google" id="ProtNLM"/>
    </source>
</evidence>
<evidence type="ECO:0000256" key="1">
    <source>
        <dbReference type="SAM" id="Phobius"/>
    </source>
</evidence>
<keyword evidence="3" id="KW-1185">Reference proteome</keyword>
<feature type="transmembrane region" description="Helical" evidence="1">
    <location>
        <begin position="12"/>
        <end position="33"/>
    </location>
</feature>
<keyword evidence="1" id="KW-1133">Transmembrane helix</keyword>
<dbReference type="Proteomes" id="UP001597510">
    <property type="component" value="Unassembled WGS sequence"/>
</dbReference>
<dbReference type="EMBL" id="JBHULC010000004">
    <property type="protein sequence ID" value="MFD2520016.1"/>
    <property type="molecule type" value="Genomic_DNA"/>
</dbReference>